<evidence type="ECO:0000313" key="2">
    <source>
        <dbReference type="Proteomes" id="UP000283765"/>
    </source>
</evidence>
<evidence type="ECO:0000313" key="1">
    <source>
        <dbReference type="EMBL" id="RGU26122.1"/>
    </source>
</evidence>
<name>A0A412RQY4_9FIRM</name>
<dbReference type="Proteomes" id="UP000283765">
    <property type="component" value="Unassembled WGS sequence"/>
</dbReference>
<dbReference type="AlphaFoldDB" id="A0A412RQY4"/>
<gene>
    <name evidence="1" type="ORF">DWW89_06665</name>
</gene>
<proteinExistence type="predicted"/>
<organism evidence="1 2">
    <name type="scientific">Agathobacter rectalis</name>
    <dbReference type="NCBI Taxonomy" id="39491"/>
    <lineage>
        <taxon>Bacteria</taxon>
        <taxon>Bacillati</taxon>
        <taxon>Bacillota</taxon>
        <taxon>Clostridia</taxon>
        <taxon>Lachnospirales</taxon>
        <taxon>Lachnospiraceae</taxon>
        <taxon>Agathobacter</taxon>
    </lineage>
</organism>
<accession>A0A412RQY4</accession>
<comment type="caution">
    <text evidence="1">The sequence shown here is derived from an EMBL/GenBank/DDBJ whole genome shotgun (WGS) entry which is preliminary data.</text>
</comment>
<reference evidence="1 2" key="1">
    <citation type="submission" date="2018-08" db="EMBL/GenBank/DDBJ databases">
        <title>A genome reference for cultivated species of the human gut microbiota.</title>
        <authorList>
            <person name="Zou Y."/>
            <person name="Xue W."/>
            <person name="Luo G."/>
        </authorList>
    </citation>
    <scope>NUCLEOTIDE SEQUENCE [LARGE SCALE GENOMIC DNA]</scope>
    <source>
        <strain evidence="1 2">AF17-27</strain>
    </source>
</reference>
<dbReference type="RefSeq" id="WP_117993578.1">
    <property type="nucleotide sequence ID" value="NZ_QRXR01000008.1"/>
</dbReference>
<evidence type="ECO:0008006" key="3">
    <source>
        <dbReference type="Google" id="ProtNLM"/>
    </source>
</evidence>
<protein>
    <recommendedName>
        <fullName evidence="3">Head decoration protein</fullName>
    </recommendedName>
</protein>
<dbReference type="EMBL" id="QRXR01000008">
    <property type="protein sequence ID" value="RGU26122.1"/>
    <property type="molecule type" value="Genomic_DNA"/>
</dbReference>
<sequence length="116" mass="12445">MGKPIVRDFTQGKGILKFFPYEGAACLVPQTMVTSADGNGMKIVPAGTPFPNNDAECKGYLLHDVDVTMGDAPGTYVYQGTIDWEKVKSLSIADEARTATPRVTFYGAPKIVASQV</sequence>